<evidence type="ECO:0000256" key="1">
    <source>
        <dbReference type="ARBA" id="ARBA00004167"/>
    </source>
</evidence>
<dbReference type="GO" id="GO:0006508">
    <property type="term" value="P:proteolysis"/>
    <property type="evidence" value="ECO:0007669"/>
    <property type="project" value="UniProtKB-KW"/>
</dbReference>
<dbReference type="GO" id="GO:0009252">
    <property type="term" value="P:peptidoglycan biosynthetic process"/>
    <property type="evidence" value="ECO:0007669"/>
    <property type="project" value="UniProtKB-KW"/>
</dbReference>
<keyword evidence="7 14" id="KW-0812">Transmembrane</keyword>
<comment type="subcellular location">
    <subcellularLocation>
        <location evidence="2">Cell membrane</location>
    </subcellularLocation>
    <subcellularLocation>
        <location evidence="1">Membrane</location>
        <topology evidence="1">Single-pass membrane protein</topology>
    </subcellularLocation>
</comment>
<dbReference type="STRING" id="1640674.SAMN05216323_10148"/>
<dbReference type="GO" id="GO:0071555">
    <property type="term" value="P:cell wall organization"/>
    <property type="evidence" value="ECO:0007669"/>
    <property type="project" value="UniProtKB-KW"/>
</dbReference>
<dbReference type="InterPro" id="IPR005311">
    <property type="entry name" value="PBP_dimer"/>
</dbReference>
<accession>A0A1G6HZZ1</accession>
<evidence type="ECO:0000256" key="7">
    <source>
        <dbReference type="ARBA" id="ARBA00022692"/>
    </source>
</evidence>
<dbReference type="GO" id="GO:0071972">
    <property type="term" value="F:peptidoglycan L,D-transpeptidase activity"/>
    <property type="evidence" value="ECO:0007669"/>
    <property type="project" value="TreeGrafter"/>
</dbReference>
<evidence type="ECO:0000256" key="12">
    <source>
        <dbReference type="ARBA" id="ARBA00023136"/>
    </source>
</evidence>
<keyword evidence="5" id="KW-0121">Carboxypeptidase</keyword>
<dbReference type="PANTHER" id="PTHR30627">
    <property type="entry name" value="PEPTIDOGLYCAN D,D-TRANSPEPTIDASE"/>
    <property type="match status" value="1"/>
</dbReference>
<dbReference type="GO" id="GO:0005886">
    <property type="term" value="C:plasma membrane"/>
    <property type="evidence" value="ECO:0007669"/>
    <property type="project" value="UniProtKB-SubCell"/>
</dbReference>
<evidence type="ECO:0000256" key="11">
    <source>
        <dbReference type="ARBA" id="ARBA00022989"/>
    </source>
</evidence>
<keyword evidence="9" id="KW-0133">Cell shape</keyword>
<evidence type="ECO:0000256" key="9">
    <source>
        <dbReference type="ARBA" id="ARBA00022960"/>
    </source>
</evidence>
<proteinExistence type="predicted"/>
<dbReference type="InterPro" id="IPR036138">
    <property type="entry name" value="PBP_dimer_sf"/>
</dbReference>
<keyword evidence="18" id="KW-1185">Reference proteome</keyword>
<keyword evidence="13" id="KW-0961">Cell wall biogenesis/degradation</keyword>
<dbReference type="EMBL" id="FMYP01000014">
    <property type="protein sequence ID" value="SDB99781.1"/>
    <property type="molecule type" value="Genomic_DNA"/>
</dbReference>
<evidence type="ECO:0000256" key="13">
    <source>
        <dbReference type="ARBA" id="ARBA00023316"/>
    </source>
</evidence>
<sequence length="617" mass="68699">MDVSFDRKFVISSIIVAAVAAILFRLFFIQVLDNSYKITASNNVFHYVTQYPARGLIYSRKGEVLVSNQAAYDLMIVKRQVTAFDTVEFAKLLNITKEQVLDNFRAMKRSPYFSAYKQYPFIKQISAKDYARFQEKMFLFPGFYVQTRTLRDYPFHIAGGLFGYVGEVEERIIEKKPYYKRGDYIGINGLEKIYEEELRGQKGVTIYMVDVHNQIKGNYADGKFDSLAVAGKSMTISIDAELQALGEKLMVNKLGSIVAIEPSTGEILALISSPSYDPSLLVGRERTVNFKALQSDSLKPLFNRASMAMYPPGSTFKLINGLIGLQDGVLRPEIRYACHGGYPYGRGVACHEHGSPLDLVHAVENSCNAYFCYVFRNIMENPKFGSVPEALASWRRYVLSFGFGKRLGSDIANELNGIVASPELYNRIHGKNYWKALTIISLAIGQGELGVTPLQMANMTAIMANRGFYYTPHLVRSIQGVNGIDEKFKVKHQVLIDSSFFRPIVEGMYLAVNGAPGSGATARRAAVPGLDICGKTGTAQNPHGEDHSIFIAFAPKDNPKIAIAVYVENGGFGATYAAPIASMMIEKYLKDTVSRPDYEKFLIEANLLNSKRSGKKK</sequence>
<dbReference type="FunFam" id="3.40.710.10:FF:000024">
    <property type="entry name" value="Penicillin-binding protein 2"/>
    <property type="match status" value="1"/>
</dbReference>
<evidence type="ECO:0000256" key="14">
    <source>
        <dbReference type="SAM" id="Phobius"/>
    </source>
</evidence>
<dbReference type="InterPro" id="IPR017790">
    <property type="entry name" value="Penicillin-binding_protein_2"/>
</dbReference>
<gene>
    <name evidence="17" type="ORF">SAMN05216323_10148</name>
</gene>
<keyword evidence="11 14" id="KW-1133">Transmembrane helix</keyword>
<evidence type="ECO:0000256" key="6">
    <source>
        <dbReference type="ARBA" id="ARBA00022670"/>
    </source>
</evidence>
<keyword evidence="4" id="KW-0997">Cell inner membrane</keyword>
<reference evidence="17 18" key="1">
    <citation type="submission" date="2016-09" db="EMBL/GenBank/DDBJ databases">
        <authorList>
            <person name="Capua I."/>
            <person name="De Benedictis P."/>
            <person name="Joannis T."/>
            <person name="Lombin L.H."/>
            <person name="Cattoli G."/>
        </authorList>
    </citation>
    <scope>NUCLEOTIDE SEQUENCE [LARGE SCALE GENOMIC DNA]</scope>
    <source>
        <strain evidence="17 18">A7P-90m</strain>
    </source>
</reference>
<evidence type="ECO:0000256" key="8">
    <source>
        <dbReference type="ARBA" id="ARBA00022801"/>
    </source>
</evidence>
<dbReference type="GO" id="GO:0009002">
    <property type="term" value="F:serine-type D-Ala-D-Ala carboxypeptidase activity"/>
    <property type="evidence" value="ECO:0007669"/>
    <property type="project" value="InterPro"/>
</dbReference>
<keyword evidence="12 14" id="KW-0472">Membrane</keyword>
<dbReference type="AlphaFoldDB" id="A0A1G6HZZ1"/>
<evidence type="ECO:0000259" key="16">
    <source>
        <dbReference type="Pfam" id="PF03717"/>
    </source>
</evidence>
<dbReference type="InterPro" id="IPR012338">
    <property type="entry name" value="Beta-lactam/transpept-like"/>
</dbReference>
<protein>
    <submittedName>
        <fullName evidence="17">Penicillin-binding protein 2</fullName>
    </submittedName>
</protein>
<keyword evidence="10" id="KW-0573">Peptidoglycan synthesis</keyword>
<keyword evidence="6" id="KW-0645">Protease</keyword>
<evidence type="ECO:0000256" key="5">
    <source>
        <dbReference type="ARBA" id="ARBA00022645"/>
    </source>
</evidence>
<dbReference type="Gene3D" id="3.90.1310.10">
    <property type="entry name" value="Penicillin-binding protein 2a (Domain 2)"/>
    <property type="match status" value="1"/>
</dbReference>
<evidence type="ECO:0000313" key="18">
    <source>
        <dbReference type="Proteomes" id="UP000199452"/>
    </source>
</evidence>
<dbReference type="Proteomes" id="UP000199452">
    <property type="component" value="Unassembled WGS sequence"/>
</dbReference>
<evidence type="ECO:0000313" key="17">
    <source>
        <dbReference type="EMBL" id="SDB99781.1"/>
    </source>
</evidence>
<dbReference type="PANTHER" id="PTHR30627:SF2">
    <property type="entry name" value="PEPTIDOGLYCAN D,D-TRANSPEPTIDASE MRDA"/>
    <property type="match status" value="1"/>
</dbReference>
<dbReference type="OrthoDB" id="9766847at2"/>
<keyword evidence="8" id="KW-0378">Hydrolase</keyword>
<evidence type="ECO:0000259" key="15">
    <source>
        <dbReference type="Pfam" id="PF00905"/>
    </source>
</evidence>
<feature type="transmembrane region" description="Helical" evidence="14">
    <location>
        <begin position="9"/>
        <end position="28"/>
    </location>
</feature>
<dbReference type="NCBIfam" id="TIGR03423">
    <property type="entry name" value="pbp2_mrdA"/>
    <property type="match status" value="1"/>
</dbReference>
<feature type="domain" description="Penicillin-binding protein transpeptidase" evidence="15">
    <location>
        <begin position="255"/>
        <end position="583"/>
    </location>
</feature>
<dbReference type="Gene3D" id="3.30.1390.30">
    <property type="entry name" value="Penicillin-binding protein 2a, domain 3"/>
    <property type="match status" value="1"/>
</dbReference>
<keyword evidence="3" id="KW-1003">Cell membrane</keyword>
<dbReference type="Gene3D" id="3.40.710.10">
    <property type="entry name" value="DD-peptidase/beta-lactamase superfamily"/>
    <property type="match status" value="1"/>
</dbReference>
<feature type="domain" description="Penicillin-binding protein dimerisation" evidence="16">
    <location>
        <begin position="50"/>
        <end position="218"/>
    </location>
</feature>
<evidence type="ECO:0000256" key="10">
    <source>
        <dbReference type="ARBA" id="ARBA00022984"/>
    </source>
</evidence>
<name>A0A1G6HZZ1_9BACT</name>
<evidence type="ECO:0000256" key="4">
    <source>
        <dbReference type="ARBA" id="ARBA00022519"/>
    </source>
</evidence>
<dbReference type="InterPro" id="IPR050515">
    <property type="entry name" value="Beta-lactam/transpept"/>
</dbReference>
<evidence type="ECO:0000256" key="3">
    <source>
        <dbReference type="ARBA" id="ARBA00022475"/>
    </source>
</evidence>
<dbReference type="Pfam" id="PF00905">
    <property type="entry name" value="Transpeptidase"/>
    <property type="match status" value="1"/>
</dbReference>
<organism evidence="17 18">
    <name type="scientific">Williamwhitmania taraxaci</name>
    <dbReference type="NCBI Taxonomy" id="1640674"/>
    <lineage>
        <taxon>Bacteria</taxon>
        <taxon>Pseudomonadati</taxon>
        <taxon>Bacteroidota</taxon>
        <taxon>Bacteroidia</taxon>
        <taxon>Bacteroidales</taxon>
        <taxon>Williamwhitmaniaceae</taxon>
        <taxon>Williamwhitmania</taxon>
    </lineage>
</organism>
<dbReference type="GO" id="GO:0008360">
    <property type="term" value="P:regulation of cell shape"/>
    <property type="evidence" value="ECO:0007669"/>
    <property type="project" value="UniProtKB-KW"/>
</dbReference>
<evidence type="ECO:0000256" key="2">
    <source>
        <dbReference type="ARBA" id="ARBA00004236"/>
    </source>
</evidence>
<dbReference type="Pfam" id="PF03717">
    <property type="entry name" value="PBP_dimer"/>
    <property type="match status" value="1"/>
</dbReference>
<dbReference type="SUPFAM" id="SSF56601">
    <property type="entry name" value="beta-lactamase/transpeptidase-like"/>
    <property type="match status" value="1"/>
</dbReference>
<dbReference type="InterPro" id="IPR001460">
    <property type="entry name" value="PCN-bd_Tpept"/>
</dbReference>
<dbReference type="SUPFAM" id="SSF56519">
    <property type="entry name" value="Penicillin binding protein dimerisation domain"/>
    <property type="match status" value="1"/>
</dbReference>
<dbReference type="RefSeq" id="WP_092436671.1">
    <property type="nucleotide sequence ID" value="NZ_FMYP01000014.1"/>
</dbReference>
<dbReference type="GO" id="GO:0008658">
    <property type="term" value="F:penicillin binding"/>
    <property type="evidence" value="ECO:0007669"/>
    <property type="project" value="InterPro"/>
</dbReference>